<evidence type="ECO:0000313" key="2">
    <source>
        <dbReference type="RefSeq" id="XP_028142551.1"/>
    </source>
</evidence>
<organism evidence="2">
    <name type="scientific">Diabrotica virgifera virgifera</name>
    <name type="common">western corn rootworm</name>
    <dbReference type="NCBI Taxonomy" id="50390"/>
    <lineage>
        <taxon>Eukaryota</taxon>
        <taxon>Metazoa</taxon>
        <taxon>Ecdysozoa</taxon>
        <taxon>Arthropoda</taxon>
        <taxon>Hexapoda</taxon>
        <taxon>Insecta</taxon>
        <taxon>Pterygota</taxon>
        <taxon>Neoptera</taxon>
        <taxon>Endopterygota</taxon>
        <taxon>Coleoptera</taxon>
        <taxon>Polyphaga</taxon>
        <taxon>Cucujiformia</taxon>
        <taxon>Chrysomeloidea</taxon>
        <taxon>Chrysomelidae</taxon>
        <taxon>Galerucinae</taxon>
        <taxon>Diabroticina</taxon>
        <taxon>Diabroticites</taxon>
        <taxon>Diabrotica</taxon>
    </lineage>
</organism>
<protein>
    <submittedName>
        <fullName evidence="2">Uncharacterized protein LOC114336391</fullName>
    </submittedName>
</protein>
<evidence type="ECO:0000256" key="1">
    <source>
        <dbReference type="SAM" id="MobiDB-lite"/>
    </source>
</evidence>
<feature type="compositionally biased region" description="Polar residues" evidence="1">
    <location>
        <begin position="11"/>
        <end position="23"/>
    </location>
</feature>
<proteinExistence type="predicted"/>
<gene>
    <name evidence="2" type="primary">LOC114336391</name>
</gene>
<accession>A0A6P7G119</accession>
<sequence>MQSTSGGGENLNPQNVYSNVPNNLATPTHFANNYPIIPDQTNIEVEPIWNQTQHVQYQIMPYQPMQYQPMQFQPMHHQPMQHQSIQNQQIQCTQKLVVRILKYAIGSPEMQLGTTNVKGARNLAYL</sequence>
<reference evidence="2" key="1">
    <citation type="submission" date="2025-08" db="UniProtKB">
        <authorList>
            <consortium name="RefSeq"/>
        </authorList>
    </citation>
    <scope>IDENTIFICATION</scope>
    <source>
        <tissue evidence="2">Whole insect</tissue>
    </source>
</reference>
<name>A0A6P7G119_DIAVI</name>
<dbReference type="InParanoid" id="A0A6P7G119"/>
<feature type="region of interest" description="Disordered" evidence="1">
    <location>
        <begin position="1"/>
        <end position="23"/>
    </location>
</feature>
<dbReference type="RefSeq" id="XP_028142551.1">
    <property type="nucleotide sequence ID" value="XM_028286750.1"/>
</dbReference>
<dbReference type="AlphaFoldDB" id="A0A6P7G119"/>